<dbReference type="OrthoDB" id="9936937at2759"/>
<dbReference type="InterPro" id="IPR058841">
    <property type="entry name" value="HTH_76"/>
</dbReference>
<dbReference type="AlphaFoldDB" id="A0A367LNY5"/>
<feature type="domain" description="PEX14-like helix-turn-helix" evidence="3">
    <location>
        <begin position="26"/>
        <end position="95"/>
    </location>
</feature>
<evidence type="ECO:0000256" key="1">
    <source>
        <dbReference type="SAM" id="MobiDB-lite"/>
    </source>
</evidence>
<evidence type="ECO:0000313" key="4">
    <source>
        <dbReference type="EMBL" id="RCI16091.1"/>
    </source>
</evidence>
<dbReference type="STRING" id="1330021.A0A367LNY5"/>
<comment type="caution">
    <text evidence="4">The sequence shown here is derived from an EMBL/GenBank/DDBJ whole genome shotgun (WGS) entry which is preliminary data.</text>
</comment>
<evidence type="ECO:0000259" key="3">
    <source>
        <dbReference type="Pfam" id="PF25871"/>
    </source>
</evidence>
<dbReference type="Pfam" id="PF17733">
    <property type="entry name" value="KPWE_dom"/>
    <property type="match status" value="1"/>
</dbReference>
<evidence type="ECO:0000259" key="2">
    <source>
        <dbReference type="Pfam" id="PF17733"/>
    </source>
</evidence>
<sequence>MTQSPSSSQPPLSAAHGIRCLQDQNSIYQAFDSYPWSKDKTFLSGLSAILGDSNTGTTQGSPNDMATHARIFYYAQRIGVQIDFSQYQSWLAQHPGHKPPDVIPHSCNPPISALPWQQAAPKAELYVERSDPSQSSAEEPRYPLGFAEMLKLLQDGKPVPGIRQIPNTVARDPVRAHSVKPVGCRTAPKKPWEMDTVTQPPDIDDEFPAVDAAAPGQSAGTGDAEPHPLASTQS</sequence>
<feature type="region of interest" description="Disordered" evidence="1">
    <location>
        <begin position="172"/>
        <end position="234"/>
    </location>
</feature>
<feature type="domain" description="Peroxisomal membrane protein PEX14-like KPWE" evidence="2">
    <location>
        <begin position="142"/>
        <end position="193"/>
    </location>
</feature>
<reference evidence="4 5" key="1">
    <citation type="journal article" date="2015" name="BMC Genomics">
        <title>Insights from the genome of Ophiocordyceps polyrhachis-furcata to pathogenicity and host specificity in insect fungi.</title>
        <authorList>
            <person name="Wichadakul D."/>
            <person name="Kobmoo N."/>
            <person name="Ingsriswang S."/>
            <person name="Tangphatsornruang S."/>
            <person name="Chantasingh D."/>
            <person name="Luangsa-ard J.J."/>
            <person name="Eurwilaichitr L."/>
        </authorList>
    </citation>
    <scope>NUCLEOTIDE SEQUENCE [LARGE SCALE GENOMIC DNA]</scope>
    <source>
        <strain evidence="4 5">BCC 54312</strain>
    </source>
</reference>
<dbReference type="Pfam" id="PF25871">
    <property type="entry name" value="HTH_76"/>
    <property type="match status" value="1"/>
</dbReference>
<proteinExistence type="predicted"/>
<dbReference type="InterPro" id="IPR040554">
    <property type="entry name" value="KPWE_PEX14_dom"/>
</dbReference>
<keyword evidence="5" id="KW-1185">Reference proteome</keyword>
<evidence type="ECO:0000313" key="5">
    <source>
        <dbReference type="Proteomes" id="UP000253664"/>
    </source>
</evidence>
<organism evidence="4 5">
    <name type="scientific">Ophiocordyceps polyrhachis-furcata BCC 54312</name>
    <dbReference type="NCBI Taxonomy" id="1330021"/>
    <lineage>
        <taxon>Eukaryota</taxon>
        <taxon>Fungi</taxon>
        <taxon>Dikarya</taxon>
        <taxon>Ascomycota</taxon>
        <taxon>Pezizomycotina</taxon>
        <taxon>Sordariomycetes</taxon>
        <taxon>Hypocreomycetidae</taxon>
        <taxon>Hypocreales</taxon>
        <taxon>Ophiocordycipitaceae</taxon>
        <taxon>Ophiocordyceps</taxon>
    </lineage>
</organism>
<name>A0A367LNY5_9HYPO</name>
<dbReference type="PANTHER" id="PTHR36855:SF1">
    <property type="entry name" value="PEROXISOME MEMBRANE ANCHOR PROTEIN PEX14P N-TERMINAL DOMAIN-CONTAINING PROTEIN"/>
    <property type="match status" value="1"/>
</dbReference>
<protein>
    <submittedName>
        <fullName evidence="4">Uncharacterized protein</fullName>
    </submittedName>
</protein>
<dbReference type="Proteomes" id="UP000253664">
    <property type="component" value="Unassembled WGS sequence"/>
</dbReference>
<gene>
    <name evidence="4" type="ORF">L249_2338</name>
</gene>
<dbReference type="PANTHER" id="PTHR36855">
    <property type="entry name" value="CHROMOSOME 10, WHOLE GENOME SHOTGUN SEQUENCE"/>
    <property type="match status" value="1"/>
</dbReference>
<accession>A0A367LNY5</accession>
<dbReference type="EMBL" id="LKCN02000001">
    <property type="protein sequence ID" value="RCI16091.1"/>
    <property type="molecule type" value="Genomic_DNA"/>
</dbReference>